<proteinExistence type="predicted"/>
<dbReference type="SUPFAM" id="SSF63712">
    <property type="entry name" value="Nicotinic receptor ligand binding domain-like"/>
    <property type="match status" value="1"/>
</dbReference>
<accession>A0AAW0TQF6</accession>
<dbReference type="Gene3D" id="2.70.170.10">
    <property type="entry name" value="Neurotransmitter-gated ion-channel ligand-binding domain"/>
    <property type="match status" value="1"/>
</dbReference>
<dbReference type="Proteomes" id="UP001487740">
    <property type="component" value="Unassembled WGS sequence"/>
</dbReference>
<evidence type="ECO:0000313" key="5">
    <source>
        <dbReference type="Proteomes" id="UP001487740"/>
    </source>
</evidence>
<dbReference type="SUPFAM" id="SSF56436">
    <property type="entry name" value="C-type lectin-like"/>
    <property type="match status" value="1"/>
</dbReference>
<comment type="caution">
    <text evidence="4">The sequence shown here is derived from an EMBL/GenBank/DDBJ whole genome shotgun (WGS) entry which is preliminary data.</text>
</comment>
<organism evidence="4 5">
    <name type="scientific">Scylla paramamosain</name>
    <name type="common">Mud crab</name>
    <dbReference type="NCBI Taxonomy" id="85552"/>
    <lineage>
        <taxon>Eukaryota</taxon>
        <taxon>Metazoa</taxon>
        <taxon>Ecdysozoa</taxon>
        <taxon>Arthropoda</taxon>
        <taxon>Crustacea</taxon>
        <taxon>Multicrustacea</taxon>
        <taxon>Malacostraca</taxon>
        <taxon>Eumalacostraca</taxon>
        <taxon>Eucarida</taxon>
        <taxon>Decapoda</taxon>
        <taxon>Pleocyemata</taxon>
        <taxon>Brachyura</taxon>
        <taxon>Eubrachyura</taxon>
        <taxon>Portunoidea</taxon>
        <taxon>Portunidae</taxon>
        <taxon>Portuninae</taxon>
        <taxon>Scylla</taxon>
    </lineage>
</organism>
<evidence type="ECO:0000256" key="2">
    <source>
        <dbReference type="PROSITE-ProRule" id="PRU00124"/>
    </source>
</evidence>
<reference evidence="4 5" key="1">
    <citation type="submission" date="2023-03" db="EMBL/GenBank/DDBJ databases">
        <title>High-quality genome of Scylla paramamosain provides insights in environmental adaptation.</title>
        <authorList>
            <person name="Zhang L."/>
        </authorList>
    </citation>
    <scope>NUCLEOTIDE SEQUENCE [LARGE SCALE GENOMIC DNA]</scope>
    <source>
        <strain evidence="4">LZ_2023a</strain>
        <tissue evidence="4">Muscle</tissue>
    </source>
</reference>
<dbReference type="Gene3D" id="4.10.400.10">
    <property type="entry name" value="Low-density Lipoprotein Receptor"/>
    <property type="match status" value="1"/>
</dbReference>
<feature type="disulfide bond" evidence="2">
    <location>
        <begin position="393"/>
        <end position="408"/>
    </location>
</feature>
<feature type="disulfide bond" evidence="2">
    <location>
        <begin position="381"/>
        <end position="399"/>
    </location>
</feature>
<dbReference type="GO" id="GO:0016020">
    <property type="term" value="C:membrane"/>
    <property type="evidence" value="ECO:0007669"/>
    <property type="project" value="InterPro"/>
</dbReference>
<dbReference type="InterPro" id="IPR002172">
    <property type="entry name" value="LDrepeatLR_classA_rpt"/>
</dbReference>
<evidence type="ECO:0000313" key="4">
    <source>
        <dbReference type="EMBL" id="KAK8389701.1"/>
    </source>
</evidence>
<evidence type="ECO:0000259" key="3">
    <source>
        <dbReference type="PROSITE" id="PS50041"/>
    </source>
</evidence>
<feature type="disulfide bond" evidence="2">
    <location>
        <begin position="374"/>
        <end position="386"/>
    </location>
</feature>
<dbReference type="CDD" id="cd00112">
    <property type="entry name" value="LDLa"/>
    <property type="match status" value="1"/>
</dbReference>
<feature type="domain" description="C-type lectin" evidence="3">
    <location>
        <begin position="154"/>
        <end position="276"/>
    </location>
</feature>
<dbReference type="InterPro" id="IPR036055">
    <property type="entry name" value="LDL_receptor-like_sf"/>
</dbReference>
<dbReference type="GO" id="GO:0005230">
    <property type="term" value="F:extracellular ligand-gated monoatomic ion channel activity"/>
    <property type="evidence" value="ECO:0007669"/>
    <property type="project" value="InterPro"/>
</dbReference>
<keyword evidence="1 2" id="KW-1015">Disulfide bond</keyword>
<dbReference type="Gene3D" id="3.10.100.10">
    <property type="entry name" value="Mannose-Binding Protein A, subunit A"/>
    <property type="match status" value="1"/>
</dbReference>
<dbReference type="Pfam" id="PF00057">
    <property type="entry name" value="Ldl_recept_a"/>
    <property type="match status" value="1"/>
</dbReference>
<dbReference type="InterPro" id="IPR006202">
    <property type="entry name" value="Neur_chan_lig-bd"/>
</dbReference>
<gene>
    <name evidence="4" type="ORF">O3P69_008998</name>
</gene>
<dbReference type="InterPro" id="IPR001304">
    <property type="entry name" value="C-type_lectin-like"/>
</dbReference>
<dbReference type="PROSITE" id="PS01209">
    <property type="entry name" value="LDLRA_1"/>
    <property type="match status" value="1"/>
</dbReference>
<dbReference type="Pfam" id="PF02931">
    <property type="entry name" value="Neur_chan_LBD"/>
    <property type="match status" value="1"/>
</dbReference>
<name>A0AAW0TQF6_SCYPA</name>
<dbReference type="PROSITE" id="PS50068">
    <property type="entry name" value="LDLRA_2"/>
    <property type="match status" value="1"/>
</dbReference>
<dbReference type="InterPro" id="IPR016186">
    <property type="entry name" value="C-type_lectin-like/link_sf"/>
</dbReference>
<evidence type="ECO:0000256" key="1">
    <source>
        <dbReference type="ARBA" id="ARBA00023157"/>
    </source>
</evidence>
<dbReference type="SUPFAM" id="SSF57424">
    <property type="entry name" value="LDL receptor-like module"/>
    <property type="match status" value="1"/>
</dbReference>
<dbReference type="InterPro" id="IPR036734">
    <property type="entry name" value="Neur_chan_lig-bd_sf"/>
</dbReference>
<dbReference type="SMART" id="SM00192">
    <property type="entry name" value="LDLa"/>
    <property type="match status" value="1"/>
</dbReference>
<dbReference type="AlphaFoldDB" id="A0AAW0TQF6"/>
<sequence length="530" mass="59824">MEARLLSWFSFCVAVDLSTYAASFVFGNTVKNVTLFDSVRISGVPLQNSSRPLEVVGGGTVIVGQDQDEQLGGTDKDQSFNGFIVDMLLTQSLLTVRDMTDYVSCNMDRLRTFTYILDFKNITEDFILGAETVVAEVGDVCRPGRDKRLSVFPEARTNAEANHFCSTLNGYIVTPLSDEENMSLFNEGSQFRDKCTEFDKKNAMWVGVFWDPSARLWKNQITSEEAKFKNFEVEIMPSSNERLCVSAATVSESASTTLQGVWDIESCQREVCTACQFERSLPLKIRGLCAESHFDRSYYIYGTLSFRPVFNGARLSRIEWRDNSTWVLYQMDNPFIRAHMLDSTDTGYPVGVHDYEVIGDKCPGKVQRLKLTSCRGNTFTCGDGECIDISRRCNLELDCDDHSDELNCDTLIIQPGYEKRLPPPKIDSNTPAGVAIDCDILLIRKLDLLSAQLILDVAIKRTWYDSRIHFKNLHSDHNLNQISDPMEIVWYPDLTVVGSDNSHVMSTFYVTKAWGTALLQASPGRRHSHR</sequence>
<dbReference type="PROSITE" id="PS50041">
    <property type="entry name" value="C_TYPE_LECTIN_2"/>
    <property type="match status" value="1"/>
</dbReference>
<dbReference type="EMBL" id="JARAKH010000027">
    <property type="protein sequence ID" value="KAK8389701.1"/>
    <property type="molecule type" value="Genomic_DNA"/>
</dbReference>
<keyword evidence="5" id="KW-1185">Reference proteome</keyword>
<dbReference type="InterPro" id="IPR023415">
    <property type="entry name" value="LDLR_class-A_CS"/>
</dbReference>
<protein>
    <recommendedName>
        <fullName evidence="3">C-type lectin domain-containing protein</fullName>
    </recommendedName>
</protein>
<dbReference type="InterPro" id="IPR016187">
    <property type="entry name" value="CTDL_fold"/>
</dbReference>